<dbReference type="AlphaFoldDB" id="A0A2S1LMI1"/>
<dbReference type="InterPro" id="IPR039793">
    <property type="entry name" value="UROS/Hem4"/>
</dbReference>
<sequence>MKVKTILVSQPEPKVDNSPYFELQNKHKVKVDFRPFIHVEGVSAKDIRQQKIDLNNFTAIILTSKNSVDHFFRVAEEMRYKVPETLKYFCQSEAVAFYLQKYVVYRKRKIYVGQKEFADLSPLIKKYKDEKFLLPASDQLNADAPLTLNNLKVEWAQATFYKTVMSDLTDLKDVYYDILAFFSPTGIKSLFKNFPDFEQNNTRIAVFGSTTQKEALEHGLRVDIMAPSPEAPSMTMALEKYVAEANKGK</sequence>
<dbReference type="InterPro" id="IPR036108">
    <property type="entry name" value="4pyrrol_syn_uPrphyn_synt_sf"/>
</dbReference>
<gene>
    <name evidence="2" type="ORF">FK004_06770</name>
</gene>
<dbReference type="GO" id="GO:0005829">
    <property type="term" value="C:cytosol"/>
    <property type="evidence" value="ECO:0007669"/>
    <property type="project" value="TreeGrafter"/>
</dbReference>
<dbReference type="RefSeq" id="WP_108736573.1">
    <property type="nucleotide sequence ID" value="NZ_CP020919.1"/>
</dbReference>
<evidence type="ECO:0000313" key="3">
    <source>
        <dbReference type="Proteomes" id="UP000244677"/>
    </source>
</evidence>
<dbReference type="PANTHER" id="PTHR12390:SF0">
    <property type="entry name" value="UROPORPHYRINOGEN-III SYNTHASE"/>
    <property type="match status" value="1"/>
</dbReference>
<reference evidence="2 3" key="1">
    <citation type="submission" date="2017-04" db="EMBL/GenBank/DDBJ databases">
        <title>Complete genome sequence of Flavobacterium kingsejong AJ004.</title>
        <authorList>
            <person name="Lee P.C."/>
        </authorList>
    </citation>
    <scope>NUCLEOTIDE SEQUENCE [LARGE SCALE GENOMIC DNA]</scope>
    <source>
        <strain evidence="2 3">AJ004</strain>
    </source>
</reference>
<evidence type="ECO:0000259" key="1">
    <source>
        <dbReference type="Pfam" id="PF02602"/>
    </source>
</evidence>
<dbReference type="GO" id="GO:0006780">
    <property type="term" value="P:uroporphyrinogen III biosynthetic process"/>
    <property type="evidence" value="ECO:0007669"/>
    <property type="project" value="InterPro"/>
</dbReference>
<dbReference type="SUPFAM" id="SSF69618">
    <property type="entry name" value="HemD-like"/>
    <property type="match status" value="1"/>
</dbReference>
<dbReference type="Proteomes" id="UP000244677">
    <property type="component" value="Chromosome"/>
</dbReference>
<protein>
    <submittedName>
        <fullName evidence="2">Uroporphyrinogen-III synthase</fullName>
    </submittedName>
</protein>
<proteinExistence type="predicted"/>
<dbReference type="PANTHER" id="PTHR12390">
    <property type="entry name" value="UROPORPHYRINOGEN III SYNTHASE"/>
    <property type="match status" value="1"/>
</dbReference>
<dbReference type="OrthoDB" id="1149788at2"/>
<name>A0A2S1LMI1_9FLAO</name>
<dbReference type="KEGG" id="fki:FK004_06770"/>
<dbReference type="InterPro" id="IPR003754">
    <property type="entry name" value="4pyrrol_synth_uPrphyn_synth"/>
</dbReference>
<dbReference type="CDD" id="cd06578">
    <property type="entry name" value="HemD"/>
    <property type="match status" value="1"/>
</dbReference>
<dbReference type="EMBL" id="CP020919">
    <property type="protein sequence ID" value="AWG24952.1"/>
    <property type="molecule type" value="Genomic_DNA"/>
</dbReference>
<keyword evidence="3" id="KW-1185">Reference proteome</keyword>
<dbReference type="GO" id="GO:0004852">
    <property type="term" value="F:uroporphyrinogen-III synthase activity"/>
    <property type="evidence" value="ECO:0007669"/>
    <property type="project" value="InterPro"/>
</dbReference>
<dbReference type="Pfam" id="PF02602">
    <property type="entry name" value="HEM4"/>
    <property type="match status" value="1"/>
</dbReference>
<feature type="domain" description="Tetrapyrrole biosynthesis uroporphyrinogen III synthase" evidence="1">
    <location>
        <begin position="26"/>
        <end position="235"/>
    </location>
</feature>
<organism evidence="2 3">
    <name type="scientific">Flavobacterium kingsejongi</name>
    <dbReference type="NCBI Taxonomy" id="1678728"/>
    <lineage>
        <taxon>Bacteria</taxon>
        <taxon>Pseudomonadati</taxon>
        <taxon>Bacteroidota</taxon>
        <taxon>Flavobacteriia</taxon>
        <taxon>Flavobacteriales</taxon>
        <taxon>Flavobacteriaceae</taxon>
        <taxon>Flavobacterium</taxon>
    </lineage>
</organism>
<evidence type="ECO:0000313" key="2">
    <source>
        <dbReference type="EMBL" id="AWG24952.1"/>
    </source>
</evidence>
<accession>A0A2S1LMI1</accession>
<dbReference type="Gene3D" id="3.40.50.10090">
    <property type="match status" value="2"/>
</dbReference>